<dbReference type="AlphaFoldDB" id="M3YG56"/>
<reference evidence="2" key="1">
    <citation type="submission" date="2024-06" db="UniProtKB">
        <authorList>
            <consortium name="Ensembl"/>
        </authorList>
    </citation>
    <scope>IDENTIFICATION</scope>
</reference>
<evidence type="ECO:0000256" key="1">
    <source>
        <dbReference type="SAM" id="MobiDB-lite"/>
    </source>
</evidence>
<feature type="compositionally biased region" description="Low complexity" evidence="1">
    <location>
        <begin position="34"/>
        <end position="44"/>
    </location>
</feature>
<evidence type="ECO:0000313" key="2">
    <source>
        <dbReference type="Ensembl" id="ENSMPUP00000010313.1"/>
    </source>
</evidence>
<feature type="region of interest" description="Disordered" evidence="1">
    <location>
        <begin position="1"/>
        <end position="69"/>
    </location>
</feature>
<protein>
    <submittedName>
        <fullName evidence="2">Uncharacterized protein</fullName>
    </submittedName>
</protein>
<dbReference type="EMBL" id="AEYP01100964">
    <property type="status" value="NOT_ANNOTATED_CDS"/>
    <property type="molecule type" value="Genomic_DNA"/>
</dbReference>
<dbReference type="HOGENOM" id="CLU_2775314_0_0_1"/>
<accession>M3YG56</accession>
<proteinExistence type="predicted"/>
<dbReference type="Ensembl" id="ENSMPUT00000010478.1">
    <property type="protein sequence ID" value="ENSMPUP00000010313.1"/>
    <property type="gene ID" value="ENSMPUG00000010388.1"/>
</dbReference>
<dbReference type="InParanoid" id="M3YG56"/>
<organism evidence="2">
    <name type="scientific">Mustela putorius furo</name>
    <name type="common">European domestic ferret</name>
    <name type="synonym">Mustela furo</name>
    <dbReference type="NCBI Taxonomy" id="9669"/>
    <lineage>
        <taxon>Eukaryota</taxon>
        <taxon>Metazoa</taxon>
        <taxon>Chordata</taxon>
        <taxon>Craniata</taxon>
        <taxon>Vertebrata</taxon>
        <taxon>Euteleostomi</taxon>
        <taxon>Mammalia</taxon>
        <taxon>Eutheria</taxon>
        <taxon>Laurasiatheria</taxon>
        <taxon>Carnivora</taxon>
        <taxon>Caniformia</taxon>
        <taxon>Musteloidea</taxon>
        <taxon>Mustelidae</taxon>
        <taxon>Mustelinae</taxon>
        <taxon>Mustela</taxon>
    </lineage>
</organism>
<name>M3YG56_MUSPF</name>
<sequence length="69" mass="6927">MEAKSEAPDRGMVLGETSAGDQKPAGYQAPAQGEPDAVPEELVPAPAPAPVPVPIPTPAPTPVGLPEPH</sequence>
<feature type="compositionally biased region" description="Pro residues" evidence="1">
    <location>
        <begin position="45"/>
        <end position="69"/>
    </location>
</feature>